<dbReference type="SUPFAM" id="SSF55781">
    <property type="entry name" value="GAF domain-like"/>
    <property type="match status" value="1"/>
</dbReference>
<evidence type="ECO:0000259" key="8">
    <source>
        <dbReference type="PROSITE" id="PS50109"/>
    </source>
</evidence>
<dbReference type="InterPro" id="IPR029016">
    <property type="entry name" value="GAF-like_dom_sf"/>
</dbReference>
<dbReference type="GO" id="GO:0005524">
    <property type="term" value="F:ATP binding"/>
    <property type="evidence" value="ECO:0007669"/>
    <property type="project" value="UniProtKB-KW"/>
</dbReference>
<dbReference type="SUPFAM" id="SSF55874">
    <property type="entry name" value="ATPase domain of HSP90 chaperone/DNA topoisomerase II/histidine kinase"/>
    <property type="match status" value="1"/>
</dbReference>
<evidence type="ECO:0000313" key="10">
    <source>
        <dbReference type="Proteomes" id="UP000316008"/>
    </source>
</evidence>
<dbReference type="OrthoDB" id="9767435at2"/>
<keyword evidence="6" id="KW-0418">Kinase</keyword>
<evidence type="ECO:0000256" key="5">
    <source>
        <dbReference type="ARBA" id="ARBA00022741"/>
    </source>
</evidence>
<dbReference type="RefSeq" id="WP_144332802.1">
    <property type="nucleotide sequence ID" value="NZ_VLPL01000003.1"/>
</dbReference>
<dbReference type="EC" id="2.7.13.3" evidence="2"/>
<dbReference type="Pfam" id="PF01590">
    <property type="entry name" value="GAF"/>
    <property type="match status" value="1"/>
</dbReference>
<dbReference type="InterPro" id="IPR011495">
    <property type="entry name" value="Sig_transdc_His_kin_sub2_dim/P"/>
</dbReference>
<dbReference type="Gene3D" id="3.30.450.40">
    <property type="match status" value="1"/>
</dbReference>
<evidence type="ECO:0000256" key="2">
    <source>
        <dbReference type="ARBA" id="ARBA00012438"/>
    </source>
</evidence>
<keyword evidence="4" id="KW-0808">Transferase</keyword>
<sequence length="499" mass="56488">MAQQDILSTLRKLISGMDESLVIFDQNGKILHASFELEKLLNKESIVGTTIFEHLTYEHERIEHFLSDLNTSRYMDLQVVLKRAGGVFSARMRMAAWKVDEKDYLVLGSLVDATHIERRRRDLLRKTLTIELLSKSKKIRSGKLHDAIYEILEMSSKAAGVTRVNAWLFDDSHEHIECIGNYDTRVGKMIPQESLPVIEMPTYFMLFETEKIILATNAQTSPYTSELNDAYLVPNGIVSIMDIPLRSEGSIIGVICFEQVKQTRVWSLNDQKFGLIAAQMVSLAVETYKRKVAQHELEAALRQQKRLLIETNHRIVNNLKITASLLNIQVSKARDSYHKNLMLDSVNRVQSILSLHEMLTENSKNLRISLNQYVNRLVQSLRESLSFPQKQLQLLTSIDSCEVKSSLAMSIGVIINEAVLNSYKHAFGENEIGVIRIDFQMKGPKGVLEISDNGKGIKENRELAGSGIEIIRGMVEHLNGNLDIDGTNGMKICVSFSLR</sequence>
<keyword evidence="7" id="KW-0067">ATP-binding</keyword>
<reference evidence="9 10" key="1">
    <citation type="submission" date="2019-07" db="EMBL/GenBank/DDBJ databases">
        <authorList>
            <person name="Huq M.A."/>
        </authorList>
    </citation>
    <scope>NUCLEOTIDE SEQUENCE [LARGE SCALE GENOMIC DNA]</scope>
    <source>
        <strain evidence="9 10">MAH-3</strain>
    </source>
</reference>
<comment type="catalytic activity">
    <reaction evidence="1">
        <text>ATP + protein L-histidine = ADP + protein N-phospho-L-histidine.</text>
        <dbReference type="EC" id="2.7.13.3"/>
    </reaction>
</comment>
<accession>A0A556N0Y7</accession>
<dbReference type="SMART" id="SM00065">
    <property type="entry name" value="GAF"/>
    <property type="match status" value="1"/>
</dbReference>
<comment type="caution">
    <text evidence="9">The sequence shown here is derived from an EMBL/GenBank/DDBJ whole genome shotgun (WGS) entry which is preliminary data.</text>
</comment>
<gene>
    <name evidence="9" type="ORF">FO442_08865</name>
</gene>
<dbReference type="PANTHER" id="PTHR41523">
    <property type="entry name" value="TWO-COMPONENT SYSTEM SENSOR PROTEIN"/>
    <property type="match status" value="1"/>
</dbReference>
<dbReference type="GO" id="GO:0004673">
    <property type="term" value="F:protein histidine kinase activity"/>
    <property type="evidence" value="ECO:0007669"/>
    <property type="project" value="UniProtKB-EC"/>
</dbReference>
<feature type="domain" description="Histidine kinase" evidence="8">
    <location>
        <begin position="310"/>
        <end position="499"/>
    </location>
</feature>
<keyword evidence="10" id="KW-1185">Reference proteome</keyword>
<dbReference type="PROSITE" id="PS50109">
    <property type="entry name" value="HIS_KIN"/>
    <property type="match status" value="1"/>
</dbReference>
<dbReference type="InterPro" id="IPR003018">
    <property type="entry name" value="GAF"/>
</dbReference>
<protein>
    <recommendedName>
        <fullName evidence="2">histidine kinase</fullName>
        <ecNumber evidence="2">2.7.13.3</ecNumber>
    </recommendedName>
</protein>
<dbReference type="Proteomes" id="UP000316008">
    <property type="component" value="Unassembled WGS sequence"/>
</dbReference>
<dbReference type="InterPro" id="IPR005467">
    <property type="entry name" value="His_kinase_dom"/>
</dbReference>
<name>A0A556N0Y7_9FLAO</name>
<evidence type="ECO:0000256" key="3">
    <source>
        <dbReference type="ARBA" id="ARBA00022553"/>
    </source>
</evidence>
<keyword evidence="3" id="KW-0597">Phosphoprotein</keyword>
<evidence type="ECO:0000256" key="7">
    <source>
        <dbReference type="ARBA" id="ARBA00022840"/>
    </source>
</evidence>
<dbReference type="Pfam" id="PF07568">
    <property type="entry name" value="HisKA_2"/>
    <property type="match status" value="1"/>
</dbReference>
<proteinExistence type="predicted"/>
<evidence type="ECO:0000256" key="6">
    <source>
        <dbReference type="ARBA" id="ARBA00022777"/>
    </source>
</evidence>
<dbReference type="AlphaFoldDB" id="A0A556N0Y7"/>
<dbReference type="Gene3D" id="3.30.565.10">
    <property type="entry name" value="Histidine kinase-like ATPase, C-terminal domain"/>
    <property type="match status" value="1"/>
</dbReference>
<evidence type="ECO:0000313" key="9">
    <source>
        <dbReference type="EMBL" id="TSJ45847.1"/>
    </source>
</evidence>
<evidence type="ECO:0000256" key="4">
    <source>
        <dbReference type="ARBA" id="ARBA00022679"/>
    </source>
</evidence>
<dbReference type="PANTHER" id="PTHR41523:SF8">
    <property type="entry name" value="ETHYLENE RESPONSE SENSOR PROTEIN"/>
    <property type="match status" value="1"/>
</dbReference>
<dbReference type="InterPro" id="IPR036890">
    <property type="entry name" value="HATPase_C_sf"/>
</dbReference>
<evidence type="ECO:0000256" key="1">
    <source>
        <dbReference type="ARBA" id="ARBA00000085"/>
    </source>
</evidence>
<keyword evidence="5" id="KW-0547">Nucleotide-binding</keyword>
<organism evidence="9 10">
    <name type="scientific">Fluviicola chungangensis</name>
    <dbReference type="NCBI Taxonomy" id="2597671"/>
    <lineage>
        <taxon>Bacteria</taxon>
        <taxon>Pseudomonadati</taxon>
        <taxon>Bacteroidota</taxon>
        <taxon>Flavobacteriia</taxon>
        <taxon>Flavobacteriales</taxon>
        <taxon>Crocinitomicaceae</taxon>
        <taxon>Fluviicola</taxon>
    </lineage>
</organism>
<dbReference type="EMBL" id="VLPL01000003">
    <property type="protein sequence ID" value="TSJ45847.1"/>
    <property type="molecule type" value="Genomic_DNA"/>
</dbReference>